<evidence type="ECO:0000313" key="14">
    <source>
        <dbReference type="Proteomes" id="UP000242447"/>
    </source>
</evidence>
<dbReference type="GO" id="GO:0000287">
    <property type="term" value="F:magnesium ion binding"/>
    <property type="evidence" value="ECO:0007669"/>
    <property type="project" value="UniProtKB-UniRule"/>
</dbReference>
<dbReference type="KEGG" id="kro:BVG79_00177"/>
<dbReference type="PROSITE" id="PS00802">
    <property type="entry name" value="TRANSKETOLASE_2"/>
    <property type="match status" value="1"/>
</dbReference>
<evidence type="ECO:0000256" key="5">
    <source>
        <dbReference type="ARBA" id="ARBA00022723"/>
    </source>
</evidence>
<dbReference type="InterPro" id="IPR029061">
    <property type="entry name" value="THDP-binding"/>
</dbReference>
<keyword evidence="9 11" id="KW-0414">Isoprene biosynthesis</keyword>
<evidence type="ECO:0000313" key="13">
    <source>
        <dbReference type="EMBL" id="ARO13537.1"/>
    </source>
</evidence>
<feature type="binding site" evidence="11">
    <location>
        <position position="157"/>
    </location>
    <ligand>
        <name>Mg(2+)</name>
        <dbReference type="ChEBI" id="CHEBI:18420"/>
    </ligand>
</feature>
<comment type="cofactor">
    <cofactor evidence="11">
        <name>Mg(2+)</name>
        <dbReference type="ChEBI" id="CHEBI:18420"/>
    </cofactor>
    <text evidence="11">Binds 1 Mg(2+) ion per subunit.</text>
</comment>
<dbReference type="Gene3D" id="3.40.50.970">
    <property type="match status" value="2"/>
</dbReference>
<dbReference type="PROSITE" id="PS00801">
    <property type="entry name" value="TRANSKETOLASE_1"/>
    <property type="match status" value="1"/>
</dbReference>
<keyword evidence="8 11" id="KW-0786">Thiamine pyrophosphate</keyword>
<feature type="binding site" evidence="11">
    <location>
        <position position="186"/>
    </location>
    <ligand>
        <name>thiamine diphosphate</name>
        <dbReference type="ChEBI" id="CHEBI:58937"/>
    </ligand>
</feature>
<dbReference type="GO" id="GO:0016114">
    <property type="term" value="P:terpenoid biosynthetic process"/>
    <property type="evidence" value="ECO:0007669"/>
    <property type="project" value="UniProtKB-UniRule"/>
</dbReference>
<dbReference type="NCBIfam" id="TIGR00204">
    <property type="entry name" value="dxs"/>
    <property type="match status" value="1"/>
</dbReference>
<feature type="binding site" evidence="11">
    <location>
        <begin position="158"/>
        <end position="159"/>
    </location>
    <ligand>
        <name>thiamine diphosphate</name>
        <dbReference type="ChEBI" id="CHEBI:58937"/>
    </ligand>
</feature>
<dbReference type="PANTHER" id="PTHR43322">
    <property type="entry name" value="1-D-DEOXYXYLULOSE 5-PHOSPHATE SYNTHASE-RELATED"/>
    <property type="match status" value="1"/>
</dbReference>
<comment type="pathway">
    <text evidence="1 11">Metabolic intermediate biosynthesis; 1-deoxy-D-xylulose 5-phosphate biosynthesis; 1-deoxy-D-xylulose 5-phosphate from D-glyceraldehyde 3-phosphate and pyruvate: step 1/1.</text>
</comment>
<keyword evidence="14" id="KW-1185">Reference proteome</keyword>
<dbReference type="EMBL" id="CP019937">
    <property type="protein sequence ID" value="ARO13537.1"/>
    <property type="molecule type" value="Genomic_DNA"/>
</dbReference>
<reference evidence="13 14" key="1">
    <citation type="submission" date="2017-02" db="EMBL/GenBank/DDBJ databases">
        <title>Ketogulonicigenium robustum SPU B003 Genome sequencing and assembly.</title>
        <authorList>
            <person name="Li Y."/>
            <person name="Liu L."/>
            <person name="Wang C."/>
            <person name="Zhang M."/>
            <person name="Zhang T."/>
            <person name="Zhang Y."/>
        </authorList>
    </citation>
    <scope>NUCLEOTIDE SEQUENCE [LARGE SCALE GENOMIC DNA]</scope>
    <source>
        <strain evidence="13 14">SPU_B003</strain>
    </source>
</reference>
<dbReference type="HAMAP" id="MF_00315">
    <property type="entry name" value="DXP_synth"/>
    <property type="match status" value="1"/>
</dbReference>
<evidence type="ECO:0000256" key="10">
    <source>
        <dbReference type="ARBA" id="ARBA00055605"/>
    </source>
</evidence>
<dbReference type="InterPro" id="IPR020826">
    <property type="entry name" value="Transketolase_BS"/>
</dbReference>
<dbReference type="Pfam" id="PF13292">
    <property type="entry name" value="DXP_synthase_N"/>
    <property type="match status" value="1"/>
</dbReference>
<dbReference type="NCBIfam" id="NF003933">
    <property type="entry name" value="PRK05444.2-2"/>
    <property type="match status" value="1"/>
</dbReference>
<dbReference type="EC" id="2.2.1.7" evidence="11"/>
<comment type="similarity">
    <text evidence="2 11">Belongs to the transketolase family. DXPS subfamily.</text>
</comment>
<gene>
    <name evidence="11 13" type="primary">dxs</name>
    <name evidence="13" type="ORF">BVG79_00177</name>
</gene>
<evidence type="ECO:0000256" key="7">
    <source>
        <dbReference type="ARBA" id="ARBA00022977"/>
    </source>
</evidence>
<dbReference type="GO" id="GO:0008661">
    <property type="term" value="F:1-deoxy-D-xylulose-5-phosphate synthase activity"/>
    <property type="evidence" value="ECO:0007669"/>
    <property type="project" value="UniProtKB-UniRule"/>
</dbReference>
<feature type="binding site" evidence="11">
    <location>
        <position position="186"/>
    </location>
    <ligand>
        <name>Mg(2+)</name>
        <dbReference type="ChEBI" id="CHEBI:18420"/>
    </ligand>
</feature>
<protein>
    <recommendedName>
        <fullName evidence="11">1-deoxy-D-xylulose-5-phosphate synthase</fullName>
        <ecNumber evidence="11">2.2.1.7</ecNumber>
    </recommendedName>
    <alternativeName>
        <fullName evidence="11">1-deoxyxylulose-5-phosphate synthase</fullName>
        <shortName evidence="11">DXP synthase</shortName>
        <shortName evidence="11">DXPS</shortName>
    </alternativeName>
</protein>
<keyword evidence="4 11" id="KW-0808">Transferase</keyword>
<evidence type="ECO:0000256" key="9">
    <source>
        <dbReference type="ARBA" id="ARBA00023229"/>
    </source>
</evidence>
<dbReference type="GO" id="GO:0019288">
    <property type="term" value="P:isopentenyl diphosphate biosynthetic process, methylerythritol 4-phosphate pathway"/>
    <property type="evidence" value="ECO:0007669"/>
    <property type="project" value="UniProtKB-ARBA"/>
</dbReference>
<dbReference type="CDD" id="cd07033">
    <property type="entry name" value="TPP_PYR_DXS_TK_like"/>
    <property type="match status" value="1"/>
</dbReference>
<evidence type="ECO:0000256" key="1">
    <source>
        <dbReference type="ARBA" id="ARBA00004980"/>
    </source>
</evidence>
<dbReference type="GO" id="GO:0030976">
    <property type="term" value="F:thiamine pyrophosphate binding"/>
    <property type="evidence" value="ECO:0007669"/>
    <property type="project" value="UniProtKB-UniRule"/>
</dbReference>
<comment type="cofactor">
    <cofactor evidence="11">
        <name>thiamine diphosphate</name>
        <dbReference type="ChEBI" id="CHEBI:58937"/>
    </cofactor>
    <text evidence="11">Binds 1 thiamine pyrophosphate per subunit.</text>
</comment>
<comment type="catalytic activity">
    <reaction evidence="11">
        <text>D-glyceraldehyde 3-phosphate + pyruvate + H(+) = 1-deoxy-D-xylulose 5-phosphate + CO2</text>
        <dbReference type="Rhea" id="RHEA:12605"/>
        <dbReference type="ChEBI" id="CHEBI:15361"/>
        <dbReference type="ChEBI" id="CHEBI:15378"/>
        <dbReference type="ChEBI" id="CHEBI:16526"/>
        <dbReference type="ChEBI" id="CHEBI:57792"/>
        <dbReference type="ChEBI" id="CHEBI:59776"/>
        <dbReference type="EC" id="2.2.1.7"/>
    </reaction>
</comment>
<dbReference type="FunFam" id="3.40.50.920:FF:000002">
    <property type="entry name" value="1-deoxy-D-xylulose-5-phosphate synthase"/>
    <property type="match status" value="1"/>
</dbReference>
<proteinExistence type="inferred from homology"/>
<dbReference type="STRING" id="92947.BVG79_00177"/>
<dbReference type="Pfam" id="PF02780">
    <property type="entry name" value="Transketolase_C"/>
    <property type="match status" value="1"/>
</dbReference>
<sequence>MTHTRPATPLLDQIHSPVDLKPLSDAQLRQVAAELRAETISAVSETGGHLGAGLGVVELTVALHAVFDAPRDKIIWDVSHQSYPHKILTGRRDRIRTLRQKDGLSGFTKRSESPYDPFGAAHSSTSISAALGFAVARDLGGATPEGAIGDTVAIIGDGSMSAGMAFEAMNNAGALKKRLFVVLNDNEMSIAPPVGALSSYLSRLYAGAPFQELKAAAKGAVNLLPEPLREGAKRAKEMLKHMTVGGTLFEELGFSYVGPIDGHDMDQLLAVLRTVHDRATGPVLIHAITQKGKGYAPAEAARDKGHGVGKFDVLTGEQAKVKSNAPSYTSVFANALIQQAEKDSRIVAITAAMPDGTGLDKFMSRFADRCFDVGIAEQHAVTFAAGLAAGGMKPFCALYSTFLQRGYDQVVHDVAIQRLPVRFAIDRAGLVGADGATHAGAFDIGFMANLPGMVVMAAADEAELVRMVATAAHHDEGPIAFRFPRGEGVGVDIPADAQPLEIGKGRIVRTGAKVAILSFGTRLSEALVAADLLEARGIAPTVADARFAKPLDRDMILQLAATHEALITIEEGAIGGFGSHVAQLLAMEGVFDNGLRFRSMVLPDTFIDQSSPRDMYDTAHLNAADIADMALSALGVALLERRA</sequence>
<dbReference type="GO" id="GO:0009228">
    <property type="term" value="P:thiamine biosynthetic process"/>
    <property type="evidence" value="ECO:0007669"/>
    <property type="project" value="UniProtKB-UniRule"/>
</dbReference>
<evidence type="ECO:0000256" key="3">
    <source>
        <dbReference type="ARBA" id="ARBA00011738"/>
    </source>
</evidence>
<dbReference type="SUPFAM" id="SSF52518">
    <property type="entry name" value="Thiamin diphosphate-binding fold (THDP-binding)"/>
    <property type="match status" value="2"/>
</dbReference>
<feature type="binding site" evidence="11">
    <location>
        <position position="295"/>
    </location>
    <ligand>
        <name>thiamine diphosphate</name>
        <dbReference type="ChEBI" id="CHEBI:58937"/>
    </ligand>
</feature>
<dbReference type="InterPro" id="IPR049557">
    <property type="entry name" value="Transketolase_CS"/>
</dbReference>
<dbReference type="InterPro" id="IPR009014">
    <property type="entry name" value="Transketo_C/PFOR_II"/>
</dbReference>
<keyword evidence="7 11" id="KW-0784">Thiamine biosynthesis</keyword>
<dbReference type="CDD" id="cd02007">
    <property type="entry name" value="TPP_DXS"/>
    <property type="match status" value="1"/>
</dbReference>
<dbReference type="InterPro" id="IPR033248">
    <property type="entry name" value="Transketolase_C"/>
</dbReference>
<dbReference type="InterPro" id="IPR005475">
    <property type="entry name" value="Transketolase-like_Pyr-bd"/>
</dbReference>
<dbReference type="InterPro" id="IPR005477">
    <property type="entry name" value="Dxylulose-5-P_synthase"/>
</dbReference>
<dbReference type="PANTHER" id="PTHR43322:SF5">
    <property type="entry name" value="1-DEOXY-D-XYLULOSE-5-PHOSPHATE SYNTHASE, CHLOROPLASTIC"/>
    <property type="match status" value="1"/>
</dbReference>
<feature type="binding site" evidence="11">
    <location>
        <begin position="121"/>
        <end position="123"/>
    </location>
    <ligand>
        <name>thiamine diphosphate</name>
        <dbReference type="ChEBI" id="CHEBI:58937"/>
    </ligand>
</feature>
<comment type="function">
    <text evidence="10 11">Catalyzes the acyloin condensation reaction between C atoms 2 and 3 of pyruvate and glyceraldehyde 3-phosphate to yield 1-deoxy-D-xylulose-5-phosphate (DXP).</text>
</comment>
<keyword evidence="6 11" id="KW-0460">Magnesium</keyword>
<dbReference type="OrthoDB" id="9803371at2"/>
<name>A0A1W6NX02_9RHOB</name>
<evidence type="ECO:0000256" key="6">
    <source>
        <dbReference type="ARBA" id="ARBA00022842"/>
    </source>
</evidence>
<feature type="binding site" evidence="11">
    <location>
        <position position="80"/>
    </location>
    <ligand>
        <name>thiamine diphosphate</name>
        <dbReference type="ChEBI" id="CHEBI:58937"/>
    </ligand>
</feature>
<dbReference type="AlphaFoldDB" id="A0A1W6NX02"/>
<dbReference type="RefSeq" id="WP_085785245.1">
    <property type="nucleotide sequence ID" value="NZ_CP019937.1"/>
</dbReference>
<dbReference type="Pfam" id="PF02779">
    <property type="entry name" value="Transket_pyr"/>
    <property type="match status" value="1"/>
</dbReference>
<evidence type="ECO:0000256" key="11">
    <source>
        <dbReference type="HAMAP-Rule" id="MF_00315"/>
    </source>
</evidence>
<dbReference type="UniPathway" id="UPA00064">
    <property type="reaction ID" value="UER00091"/>
</dbReference>
<feature type="binding site" evidence="11">
    <location>
        <position position="377"/>
    </location>
    <ligand>
        <name>thiamine diphosphate</name>
        <dbReference type="ChEBI" id="CHEBI:58937"/>
    </ligand>
</feature>
<organism evidence="13 14">
    <name type="scientific">Ketogulonicigenium robustum</name>
    <dbReference type="NCBI Taxonomy" id="92947"/>
    <lineage>
        <taxon>Bacteria</taxon>
        <taxon>Pseudomonadati</taxon>
        <taxon>Pseudomonadota</taxon>
        <taxon>Alphaproteobacteria</taxon>
        <taxon>Rhodobacterales</taxon>
        <taxon>Roseobacteraceae</taxon>
        <taxon>Ketogulonicigenium</taxon>
    </lineage>
</organism>
<feature type="domain" description="Transketolase-like pyrimidine-binding" evidence="12">
    <location>
        <begin position="326"/>
        <end position="491"/>
    </location>
</feature>
<dbReference type="Proteomes" id="UP000242447">
    <property type="component" value="Chromosome"/>
</dbReference>
<dbReference type="Gene3D" id="3.40.50.920">
    <property type="match status" value="1"/>
</dbReference>
<dbReference type="FunFam" id="3.40.50.970:FF:000005">
    <property type="entry name" value="1-deoxy-D-xylulose-5-phosphate synthase"/>
    <property type="match status" value="1"/>
</dbReference>
<comment type="subunit">
    <text evidence="3 11">Homodimer.</text>
</comment>
<evidence type="ECO:0000256" key="4">
    <source>
        <dbReference type="ARBA" id="ARBA00022679"/>
    </source>
</evidence>
<evidence type="ECO:0000256" key="8">
    <source>
        <dbReference type="ARBA" id="ARBA00023052"/>
    </source>
</evidence>
<keyword evidence="5 11" id="KW-0479">Metal-binding</keyword>
<dbReference type="SMART" id="SM00861">
    <property type="entry name" value="Transket_pyr"/>
    <property type="match status" value="1"/>
</dbReference>
<dbReference type="SUPFAM" id="SSF52922">
    <property type="entry name" value="TK C-terminal domain-like"/>
    <property type="match status" value="1"/>
</dbReference>
<evidence type="ECO:0000259" key="12">
    <source>
        <dbReference type="SMART" id="SM00861"/>
    </source>
</evidence>
<evidence type="ECO:0000256" key="2">
    <source>
        <dbReference type="ARBA" id="ARBA00011081"/>
    </source>
</evidence>
<accession>A0A1W6NX02</accession>